<keyword evidence="1" id="KW-0472">Membrane</keyword>
<evidence type="ECO:0000256" key="1">
    <source>
        <dbReference type="SAM" id="Phobius"/>
    </source>
</evidence>
<reference evidence="5" key="1">
    <citation type="journal article" date="2019" name="Int. J. Syst. Evol. Microbiol.">
        <title>The Global Catalogue of Microorganisms (GCM) 10K type strain sequencing project: providing services to taxonomists for standard genome sequencing and annotation.</title>
        <authorList>
            <consortium name="The Broad Institute Genomics Platform"/>
            <consortium name="The Broad Institute Genome Sequencing Center for Infectious Disease"/>
            <person name="Wu L."/>
            <person name="Ma J."/>
        </authorList>
    </citation>
    <scope>NUCLEOTIDE SEQUENCE [LARGE SCALE GENOMIC DNA]</scope>
    <source>
        <strain evidence="5">JCM 14560</strain>
    </source>
</reference>
<sequence length="370" mass="39169">MTTGEWFSNVIAPLLVLATAWLAPALSGPTLPFGVRVPAAYTDAPVIARQRGAYRLLLGGAGAVLVLAGAGLTLAGPHGGYGALPSLLALALCLAGYLRARRAIRAVKQREGWFQGLRQTVAVDTSLRTDPERFPWLWAAPALLVLVVTAVTGVVRYPSMPDRLPTHYQGAGTADHFAAKTLGSAFAPVVAQAALTAILLLLMWLTFRSRADLDPARPAATAYQHRRFLGRMAVAMLLLAACIDLTLLAAAWQIWHGDRTLSLTPLLVPALAGAGLVIGTAVLSGQNGGRIPVPEGVTNGTAAPDTGAVHHDDDRYWRAGGLFYANRQDPALLVPKRFGIGWTVNLGNPRTLLLVVLIAGFPLAMDLLTR</sequence>
<feature type="transmembrane region" description="Helical" evidence="1">
    <location>
        <begin position="261"/>
        <end position="283"/>
    </location>
</feature>
<dbReference type="Pfam" id="PF07853">
    <property type="entry name" value="DUF1648"/>
    <property type="match status" value="1"/>
</dbReference>
<proteinExistence type="predicted"/>
<feature type="transmembrane region" description="Helical" evidence="1">
    <location>
        <begin position="56"/>
        <end position="75"/>
    </location>
</feature>
<evidence type="ECO:0000313" key="4">
    <source>
        <dbReference type="EMBL" id="GAA2151291.1"/>
    </source>
</evidence>
<dbReference type="InterPro" id="IPR012867">
    <property type="entry name" value="DUF1648"/>
</dbReference>
<dbReference type="RefSeq" id="WP_344467867.1">
    <property type="nucleotide sequence ID" value="NZ_BAAANT010000031.1"/>
</dbReference>
<feature type="transmembrane region" description="Helical" evidence="1">
    <location>
        <begin position="6"/>
        <end position="26"/>
    </location>
</feature>
<keyword evidence="1" id="KW-0812">Transmembrane</keyword>
<keyword evidence="5" id="KW-1185">Reference proteome</keyword>
<gene>
    <name evidence="4" type="ORF">GCM10009760_46500</name>
</gene>
<comment type="caution">
    <text evidence="4">The sequence shown here is derived from an EMBL/GenBank/DDBJ whole genome shotgun (WGS) entry which is preliminary data.</text>
</comment>
<protein>
    <submittedName>
        <fullName evidence="4">DUF5808 domain-containing protein</fullName>
    </submittedName>
</protein>
<feature type="domain" description="DUF1648" evidence="2">
    <location>
        <begin position="144"/>
        <end position="190"/>
    </location>
</feature>
<feature type="transmembrane region" description="Helical" evidence="1">
    <location>
        <begin position="81"/>
        <end position="100"/>
    </location>
</feature>
<dbReference type="EMBL" id="BAAANT010000031">
    <property type="protein sequence ID" value="GAA2151291.1"/>
    <property type="molecule type" value="Genomic_DNA"/>
</dbReference>
<dbReference type="PANTHER" id="PTHR37810">
    <property type="entry name" value="IMMUNITY PROTEIN SDPI"/>
    <property type="match status" value="1"/>
</dbReference>
<dbReference type="InterPro" id="IPR043831">
    <property type="entry name" value="DUF5808"/>
</dbReference>
<feature type="transmembrane region" description="Helical" evidence="1">
    <location>
        <begin position="228"/>
        <end position="255"/>
    </location>
</feature>
<evidence type="ECO:0000259" key="3">
    <source>
        <dbReference type="Pfam" id="PF19124"/>
    </source>
</evidence>
<organism evidence="4 5">
    <name type="scientific">Kitasatospora kazusensis</name>
    <dbReference type="NCBI Taxonomy" id="407974"/>
    <lineage>
        <taxon>Bacteria</taxon>
        <taxon>Bacillati</taxon>
        <taxon>Actinomycetota</taxon>
        <taxon>Actinomycetes</taxon>
        <taxon>Kitasatosporales</taxon>
        <taxon>Streptomycetaceae</taxon>
        <taxon>Kitasatospora</taxon>
    </lineage>
</organism>
<dbReference type="PANTHER" id="PTHR37810:SF9">
    <property type="entry name" value="MEMBRANE PROTEIN"/>
    <property type="match status" value="1"/>
</dbReference>
<dbReference type="Pfam" id="PF19124">
    <property type="entry name" value="DUF5808"/>
    <property type="match status" value="1"/>
</dbReference>
<feature type="transmembrane region" description="Helical" evidence="1">
    <location>
        <begin position="351"/>
        <end position="369"/>
    </location>
</feature>
<evidence type="ECO:0000259" key="2">
    <source>
        <dbReference type="Pfam" id="PF07853"/>
    </source>
</evidence>
<feature type="transmembrane region" description="Helical" evidence="1">
    <location>
        <begin position="136"/>
        <end position="155"/>
    </location>
</feature>
<dbReference type="Proteomes" id="UP001422759">
    <property type="component" value="Unassembled WGS sequence"/>
</dbReference>
<feature type="transmembrane region" description="Helical" evidence="1">
    <location>
        <begin position="185"/>
        <end position="207"/>
    </location>
</feature>
<keyword evidence="1" id="KW-1133">Transmembrane helix</keyword>
<name>A0ABP5LTQ5_9ACTN</name>
<evidence type="ECO:0000313" key="5">
    <source>
        <dbReference type="Proteomes" id="UP001422759"/>
    </source>
</evidence>
<accession>A0ABP5LTQ5</accession>
<feature type="domain" description="DUF5808" evidence="3">
    <location>
        <begin position="327"/>
        <end position="350"/>
    </location>
</feature>